<evidence type="ECO:0000313" key="10">
    <source>
        <dbReference type="EMBL" id="ALF59072.1"/>
    </source>
</evidence>
<evidence type="ECO:0000256" key="6">
    <source>
        <dbReference type="ARBA" id="ARBA00023316"/>
    </source>
</evidence>
<dbReference type="RefSeq" id="WP_062533467.1">
    <property type="nucleotide sequence ID" value="NZ_CP012678.1"/>
</dbReference>
<dbReference type="UniPathway" id="UPA00219"/>
<dbReference type="InterPro" id="IPR002477">
    <property type="entry name" value="Peptidoglycan-bd-like"/>
</dbReference>
<keyword evidence="5 7" id="KW-0573">Peptidoglycan synthesis</keyword>
<dbReference type="STRING" id="45610.AOC03_02605"/>
<dbReference type="GO" id="GO:0071555">
    <property type="term" value="P:cell wall organization"/>
    <property type="evidence" value="ECO:0007669"/>
    <property type="project" value="UniProtKB-UniRule"/>
</dbReference>
<keyword evidence="6 7" id="KW-0961">Cell wall biogenesis/degradation</keyword>
<evidence type="ECO:0000256" key="4">
    <source>
        <dbReference type="ARBA" id="ARBA00022960"/>
    </source>
</evidence>
<evidence type="ECO:0000259" key="9">
    <source>
        <dbReference type="PROSITE" id="PS52029"/>
    </source>
</evidence>
<dbReference type="Proteomes" id="UP000059847">
    <property type="component" value="Chromosome"/>
</dbReference>
<evidence type="ECO:0000256" key="8">
    <source>
        <dbReference type="SAM" id="SignalP"/>
    </source>
</evidence>
<dbReference type="EMBL" id="CP012678">
    <property type="protein sequence ID" value="ALF59072.1"/>
    <property type="molecule type" value="Genomic_DNA"/>
</dbReference>
<evidence type="ECO:0000256" key="1">
    <source>
        <dbReference type="ARBA" id="ARBA00004752"/>
    </source>
</evidence>
<dbReference type="SUPFAM" id="SSF47090">
    <property type="entry name" value="PGBD-like"/>
    <property type="match status" value="1"/>
</dbReference>
<protein>
    <recommendedName>
        <fullName evidence="9">L,D-TPase catalytic domain-containing protein</fullName>
    </recommendedName>
</protein>
<dbReference type="PROSITE" id="PS52029">
    <property type="entry name" value="LD_TPASE"/>
    <property type="match status" value="1"/>
</dbReference>
<feature type="chain" id="PRO_5005801811" description="L,D-TPase catalytic domain-containing protein" evidence="8">
    <location>
        <begin position="28"/>
        <end position="434"/>
    </location>
</feature>
<dbReference type="GO" id="GO:0005576">
    <property type="term" value="C:extracellular region"/>
    <property type="evidence" value="ECO:0007669"/>
    <property type="project" value="TreeGrafter"/>
</dbReference>
<dbReference type="GO" id="GO:0071972">
    <property type="term" value="F:peptidoglycan L,D-transpeptidase activity"/>
    <property type="evidence" value="ECO:0007669"/>
    <property type="project" value="TreeGrafter"/>
</dbReference>
<gene>
    <name evidence="10" type="ORF">AOC03_02605</name>
</gene>
<dbReference type="GO" id="GO:0018104">
    <property type="term" value="P:peptidoglycan-protein cross-linking"/>
    <property type="evidence" value="ECO:0007669"/>
    <property type="project" value="TreeGrafter"/>
</dbReference>
<proteinExistence type="inferred from homology"/>
<comment type="similarity">
    <text evidence="2">Belongs to the YkuD family.</text>
</comment>
<dbReference type="InterPro" id="IPR036366">
    <property type="entry name" value="PGBDSf"/>
</dbReference>
<feature type="signal peptide" evidence="8">
    <location>
        <begin position="1"/>
        <end position="27"/>
    </location>
</feature>
<name>A0A0M4SWC5_9GAMM</name>
<dbReference type="Gene3D" id="1.10.101.10">
    <property type="entry name" value="PGBD-like superfamily/PGBD"/>
    <property type="match status" value="1"/>
</dbReference>
<dbReference type="GO" id="GO:0008360">
    <property type="term" value="P:regulation of cell shape"/>
    <property type="evidence" value="ECO:0007669"/>
    <property type="project" value="UniProtKB-UniRule"/>
</dbReference>
<reference evidence="10 11" key="1">
    <citation type="submission" date="2015-09" db="EMBL/GenBank/DDBJ databases">
        <title>Complete genome of Psychrobacter urativorans R10.10B.</title>
        <authorList>
            <person name="See-Too W.S."/>
            <person name="Chan K.G."/>
        </authorList>
    </citation>
    <scope>NUCLEOTIDE SEQUENCE [LARGE SCALE GENOMIC DNA]</scope>
    <source>
        <strain evidence="10 11">R10.10B</strain>
    </source>
</reference>
<dbReference type="KEGG" id="pur:AOC03_02605"/>
<dbReference type="CDD" id="cd16913">
    <property type="entry name" value="YkuD_like"/>
    <property type="match status" value="1"/>
</dbReference>
<keyword evidence="8" id="KW-0732">Signal</keyword>
<dbReference type="GO" id="GO:0016740">
    <property type="term" value="F:transferase activity"/>
    <property type="evidence" value="ECO:0007669"/>
    <property type="project" value="UniProtKB-KW"/>
</dbReference>
<dbReference type="PANTHER" id="PTHR30582:SF30">
    <property type="entry name" value="BLR4375 PROTEIN"/>
    <property type="match status" value="1"/>
</dbReference>
<feature type="domain" description="L,D-TPase catalytic" evidence="9">
    <location>
        <begin position="308"/>
        <end position="434"/>
    </location>
</feature>
<sequence>MPQLSKISTAIGMVGLSTALFMSPSIAETPVDMLASDIVAIDAQPVTTSAETPAEMLKNTETFSNAASLSADTDKVGTDKDSQVAVSMADAASPVTNAEADENISLASRVAPSPEQQLMNSRKSARLLNKFLPVIPYHTTNLSAVAQQVNTASWKKDEKIDRAIGTKLQALLNWQQHGIGAVDGYWGKNTLKAMQAFQKAQGLKVTSSLDEATWQALNKNTMLSSQPVLVNYTLTDNDVHIKTATIPSTAVEKSKLEGMYYESVIEGLAEKFRMDESYLRFLNPKATFVSGESITVYNPSRANATPVSRVVADKTSQTLYAYDDNNKLIASYPTTVGSTATPSPTGKHTIKVKVHEPNYTYTSPEGSKYILPPGPNNPVGSVWIGLSEPSYGIHGSPDPSRISRQASAGCVRLTNWDALTLLSTINDEAKVEFI</sequence>
<comment type="pathway">
    <text evidence="1 7">Cell wall biogenesis; peptidoglycan biosynthesis.</text>
</comment>
<dbReference type="SUPFAM" id="SSF141523">
    <property type="entry name" value="L,D-transpeptidase catalytic domain-like"/>
    <property type="match status" value="1"/>
</dbReference>
<evidence type="ECO:0000256" key="5">
    <source>
        <dbReference type="ARBA" id="ARBA00022984"/>
    </source>
</evidence>
<evidence type="ECO:0000256" key="2">
    <source>
        <dbReference type="ARBA" id="ARBA00005992"/>
    </source>
</evidence>
<keyword evidence="3" id="KW-0808">Transferase</keyword>
<evidence type="ECO:0000256" key="7">
    <source>
        <dbReference type="PROSITE-ProRule" id="PRU01373"/>
    </source>
</evidence>
<dbReference type="InterPro" id="IPR038063">
    <property type="entry name" value="Transpep_catalytic_dom"/>
</dbReference>
<dbReference type="Gene3D" id="2.40.440.10">
    <property type="entry name" value="L,D-transpeptidase catalytic domain-like"/>
    <property type="match status" value="1"/>
</dbReference>
<feature type="active site" description="Nucleophile" evidence="7">
    <location>
        <position position="410"/>
    </location>
</feature>
<keyword evidence="4 7" id="KW-0133">Cell shape</keyword>
<accession>A0A0M4SWC5</accession>
<dbReference type="InterPro" id="IPR050979">
    <property type="entry name" value="LD-transpeptidase"/>
</dbReference>
<organism evidence="10 11">
    <name type="scientific">Psychrobacter urativorans</name>
    <dbReference type="NCBI Taxonomy" id="45610"/>
    <lineage>
        <taxon>Bacteria</taxon>
        <taxon>Pseudomonadati</taxon>
        <taxon>Pseudomonadota</taxon>
        <taxon>Gammaproteobacteria</taxon>
        <taxon>Moraxellales</taxon>
        <taxon>Moraxellaceae</taxon>
        <taxon>Psychrobacter</taxon>
    </lineage>
</organism>
<dbReference type="Pfam" id="PF03734">
    <property type="entry name" value="YkuD"/>
    <property type="match status" value="1"/>
</dbReference>
<keyword evidence="11" id="KW-1185">Reference proteome</keyword>
<dbReference type="Pfam" id="PF01471">
    <property type="entry name" value="PG_binding_1"/>
    <property type="match status" value="1"/>
</dbReference>
<evidence type="ECO:0000256" key="3">
    <source>
        <dbReference type="ARBA" id="ARBA00022679"/>
    </source>
</evidence>
<dbReference type="AlphaFoldDB" id="A0A0M4SWC5"/>
<feature type="active site" description="Proton donor/acceptor" evidence="7">
    <location>
        <position position="394"/>
    </location>
</feature>
<dbReference type="InterPro" id="IPR005490">
    <property type="entry name" value="LD_TPept_cat_dom"/>
</dbReference>
<dbReference type="PANTHER" id="PTHR30582">
    <property type="entry name" value="L,D-TRANSPEPTIDASE"/>
    <property type="match status" value="1"/>
</dbReference>
<evidence type="ECO:0000313" key="11">
    <source>
        <dbReference type="Proteomes" id="UP000059847"/>
    </source>
</evidence>
<dbReference type="InterPro" id="IPR036365">
    <property type="entry name" value="PGBD-like_sf"/>
</dbReference>